<dbReference type="Pfam" id="PF10604">
    <property type="entry name" value="Polyketide_cyc2"/>
    <property type="match status" value="1"/>
</dbReference>
<accession>A0ABY9VIR4</accession>
<organism evidence="1 2">
    <name type="scientific">Mesobacillus jeotgali</name>
    <dbReference type="NCBI Taxonomy" id="129985"/>
    <lineage>
        <taxon>Bacteria</taxon>
        <taxon>Bacillati</taxon>
        <taxon>Bacillota</taxon>
        <taxon>Bacilli</taxon>
        <taxon>Bacillales</taxon>
        <taxon>Bacillaceae</taxon>
        <taxon>Mesobacillus</taxon>
    </lineage>
</organism>
<protein>
    <submittedName>
        <fullName evidence="1">SRPBCC family protein</fullName>
    </submittedName>
</protein>
<dbReference type="Gene3D" id="3.30.530.20">
    <property type="match status" value="1"/>
</dbReference>
<gene>
    <name evidence="1" type="ORF">RH061_04560</name>
</gene>
<proteinExistence type="predicted"/>
<dbReference type="Proteomes" id="UP001303324">
    <property type="component" value="Chromosome"/>
</dbReference>
<evidence type="ECO:0000313" key="2">
    <source>
        <dbReference type="Proteomes" id="UP001303324"/>
    </source>
</evidence>
<dbReference type="CDD" id="cd08865">
    <property type="entry name" value="SRPBCC_10"/>
    <property type="match status" value="1"/>
</dbReference>
<dbReference type="SUPFAM" id="SSF55961">
    <property type="entry name" value="Bet v1-like"/>
    <property type="match status" value="1"/>
</dbReference>
<sequence length="144" mass="16413">MVDVLTEIVIKSPVETVSEYAANPDNAPEWYVNIDRAEWLTEKPLNLGSKIAFKAKFLGRELSYVYEVIEYVPGKKLAMQTSEGPFPMKTTYIWTIIDSNTTRMTLRNQGEPSGFSKLVSPFMASMMKKANRKDLRKLKEIIEG</sequence>
<evidence type="ECO:0000313" key="1">
    <source>
        <dbReference type="EMBL" id="WNF23788.1"/>
    </source>
</evidence>
<dbReference type="InterPro" id="IPR019587">
    <property type="entry name" value="Polyketide_cyclase/dehydratase"/>
</dbReference>
<dbReference type="EMBL" id="CP134494">
    <property type="protein sequence ID" value="WNF23788.1"/>
    <property type="molecule type" value="Genomic_DNA"/>
</dbReference>
<name>A0ABY9VIR4_9BACI</name>
<reference evidence="1 2" key="1">
    <citation type="submission" date="2023-09" db="EMBL/GenBank/DDBJ databases">
        <title>Microbial mechanism of fulvic acid promoting antimony reduction mineralization in rice fields.</title>
        <authorList>
            <person name="Chen G."/>
            <person name="Lan J."/>
        </authorList>
    </citation>
    <scope>NUCLEOTIDE SEQUENCE [LARGE SCALE GENOMIC DNA]</scope>
    <source>
        <strain evidence="1 2">PS1</strain>
    </source>
</reference>
<keyword evidence="2" id="KW-1185">Reference proteome</keyword>
<dbReference type="InterPro" id="IPR023393">
    <property type="entry name" value="START-like_dom_sf"/>
</dbReference>
<dbReference type="RefSeq" id="WP_311074273.1">
    <property type="nucleotide sequence ID" value="NZ_CP134494.1"/>
</dbReference>